<dbReference type="EMBL" id="JH712905">
    <property type="protein sequence ID" value="EJD73587.1"/>
    <property type="molecule type" value="Genomic_DNA"/>
</dbReference>
<dbReference type="InParanoid" id="A0A1S0UFC5"/>
<dbReference type="RefSeq" id="XP_020304545.1">
    <property type="nucleotide sequence ID" value="XM_020448962.1"/>
</dbReference>
<dbReference type="GeneID" id="9953188"/>
<sequence>MRYENMSYEIFKEKVINSSKSERVKEVALGIIKLTADGNVSQNMVASKIDEVMDELDQTEWNEFVEVLMMLGEQMIVEVLENDNDGIGKENDTEKDNDKILIVN</sequence>
<dbReference type="AlphaFoldDB" id="A0A1S0UFC5"/>
<name>A0A1S0UFC5_LOALO</name>
<feature type="compositionally biased region" description="Basic and acidic residues" evidence="1">
    <location>
        <begin position="86"/>
        <end position="104"/>
    </location>
</feature>
<organism evidence="2">
    <name type="scientific">Loa loa</name>
    <name type="common">Eye worm</name>
    <name type="synonym">Filaria loa</name>
    <dbReference type="NCBI Taxonomy" id="7209"/>
    <lineage>
        <taxon>Eukaryota</taxon>
        <taxon>Metazoa</taxon>
        <taxon>Ecdysozoa</taxon>
        <taxon>Nematoda</taxon>
        <taxon>Chromadorea</taxon>
        <taxon>Rhabditida</taxon>
        <taxon>Spirurina</taxon>
        <taxon>Spiruromorpha</taxon>
        <taxon>Filarioidea</taxon>
        <taxon>Onchocercidae</taxon>
        <taxon>Loa</taxon>
    </lineage>
</organism>
<gene>
    <name evidence="2" type="ORF">LOAG_15696</name>
</gene>
<accession>A0A1S0UFC5</accession>
<evidence type="ECO:0000313" key="2">
    <source>
        <dbReference type="EMBL" id="EJD73587.1"/>
    </source>
</evidence>
<dbReference type="CTD" id="9953188"/>
<dbReference type="RefSeq" id="XP_003151233.1">
    <property type="nucleotide sequence ID" value="XM_003151185.2"/>
</dbReference>
<feature type="region of interest" description="Disordered" evidence="1">
    <location>
        <begin position="84"/>
        <end position="104"/>
    </location>
</feature>
<reference evidence="2" key="1">
    <citation type="submission" date="2012-04" db="EMBL/GenBank/DDBJ databases">
        <title>The Genome Sequence of Loa loa.</title>
        <authorList>
            <consortium name="The Broad Institute Genome Sequencing Platform"/>
            <consortium name="Broad Institute Genome Sequencing Center for Infectious Disease"/>
            <person name="Nutman T.B."/>
            <person name="Fink D.L."/>
            <person name="Russ C."/>
            <person name="Young S."/>
            <person name="Zeng Q."/>
            <person name="Gargeya S."/>
            <person name="Alvarado L."/>
            <person name="Berlin A."/>
            <person name="Chapman S.B."/>
            <person name="Chen Z."/>
            <person name="Freedman E."/>
            <person name="Gellesch M."/>
            <person name="Goldberg J."/>
            <person name="Griggs A."/>
            <person name="Gujja S."/>
            <person name="Heilman E.R."/>
            <person name="Heiman D."/>
            <person name="Howarth C."/>
            <person name="Mehta T."/>
            <person name="Neiman D."/>
            <person name="Pearson M."/>
            <person name="Roberts A."/>
            <person name="Saif S."/>
            <person name="Shea T."/>
            <person name="Shenoy N."/>
            <person name="Sisk P."/>
            <person name="Stolte C."/>
            <person name="Sykes S."/>
            <person name="White J."/>
            <person name="Yandava C."/>
            <person name="Haas B."/>
            <person name="Henn M.R."/>
            <person name="Nusbaum C."/>
            <person name="Birren B."/>
        </authorList>
    </citation>
    <scope>NUCLEOTIDE SEQUENCE [LARGE SCALE GENOMIC DNA]</scope>
</reference>
<proteinExistence type="predicted"/>
<evidence type="ECO:0000256" key="1">
    <source>
        <dbReference type="SAM" id="MobiDB-lite"/>
    </source>
</evidence>
<dbReference type="KEGG" id="loa:LOAG_15696"/>
<dbReference type="EMBL" id="JH712905">
    <property type="protein sequence ID" value="EFO12836.1"/>
    <property type="molecule type" value="Genomic_DNA"/>
</dbReference>
<dbReference type="OrthoDB" id="10489973at2759"/>
<protein>
    <submittedName>
        <fullName evidence="2">Uncharacterized protein</fullName>
    </submittedName>
</protein>